<accession>A0A6P9A003</accession>
<dbReference type="KEGG" id="tpal:117650769"/>
<comment type="subcellular location">
    <subcellularLocation>
        <location evidence="1">Secreted</location>
    </subcellularLocation>
</comment>
<feature type="region of interest" description="Disordered" evidence="6">
    <location>
        <begin position="729"/>
        <end position="823"/>
    </location>
</feature>
<dbReference type="PRINTS" id="PR00722">
    <property type="entry name" value="CHYMOTRYPSIN"/>
</dbReference>
<feature type="region of interest" description="Disordered" evidence="6">
    <location>
        <begin position="838"/>
        <end position="873"/>
    </location>
</feature>
<dbReference type="GO" id="GO:0004252">
    <property type="term" value="F:serine-type endopeptidase activity"/>
    <property type="evidence" value="ECO:0007669"/>
    <property type="project" value="InterPro"/>
</dbReference>
<gene>
    <name evidence="9" type="primary">LOC117650769</name>
</gene>
<evidence type="ECO:0000256" key="2">
    <source>
        <dbReference type="ARBA" id="ARBA00022525"/>
    </source>
</evidence>
<dbReference type="Proteomes" id="UP000515158">
    <property type="component" value="Unplaced"/>
</dbReference>
<keyword evidence="8" id="KW-1185">Reference proteome</keyword>
<dbReference type="InParanoid" id="A0A6P9A003"/>
<dbReference type="InterPro" id="IPR001314">
    <property type="entry name" value="Peptidase_S1A"/>
</dbReference>
<keyword evidence="2" id="KW-0964">Secreted</keyword>
<evidence type="ECO:0000256" key="3">
    <source>
        <dbReference type="ARBA" id="ARBA00023157"/>
    </source>
</evidence>
<dbReference type="FunCoup" id="A0A6P9A003">
    <property type="interactions" value="1"/>
</dbReference>
<feature type="compositionally biased region" description="Basic and acidic residues" evidence="6">
    <location>
        <begin position="740"/>
        <end position="750"/>
    </location>
</feature>
<dbReference type="SMART" id="SM00020">
    <property type="entry name" value="Tryp_SPc"/>
    <property type="match status" value="1"/>
</dbReference>
<dbReference type="InterPro" id="IPR001254">
    <property type="entry name" value="Trypsin_dom"/>
</dbReference>
<proteinExistence type="predicted"/>
<evidence type="ECO:0000256" key="5">
    <source>
        <dbReference type="ARBA" id="ARBA00076468"/>
    </source>
</evidence>
<evidence type="ECO:0000256" key="4">
    <source>
        <dbReference type="ARBA" id="ARBA00068096"/>
    </source>
</evidence>
<dbReference type="CDD" id="cd00190">
    <property type="entry name" value="Tryp_SPc"/>
    <property type="match status" value="1"/>
</dbReference>
<name>A0A6P9A003_THRPL</name>
<feature type="compositionally biased region" description="Basic and acidic residues" evidence="6">
    <location>
        <begin position="367"/>
        <end position="392"/>
    </location>
</feature>
<protein>
    <recommendedName>
        <fullName evidence="4">Phenoloxidase-activating factor 2</fullName>
    </recommendedName>
    <alternativeName>
        <fullName evidence="5">Prophenoloxidase-activating factor II</fullName>
    </alternativeName>
</protein>
<feature type="compositionally biased region" description="Polar residues" evidence="6">
    <location>
        <begin position="399"/>
        <end position="408"/>
    </location>
</feature>
<dbReference type="GO" id="GO:0006508">
    <property type="term" value="P:proteolysis"/>
    <property type="evidence" value="ECO:0007669"/>
    <property type="project" value="InterPro"/>
</dbReference>
<dbReference type="GO" id="GO:0005576">
    <property type="term" value="C:extracellular region"/>
    <property type="evidence" value="ECO:0007669"/>
    <property type="project" value="UniProtKB-SubCell"/>
</dbReference>
<evidence type="ECO:0000256" key="6">
    <source>
        <dbReference type="SAM" id="MobiDB-lite"/>
    </source>
</evidence>
<dbReference type="RefSeq" id="XP_034250261.1">
    <property type="nucleotide sequence ID" value="XM_034394370.1"/>
</dbReference>
<evidence type="ECO:0000256" key="1">
    <source>
        <dbReference type="ARBA" id="ARBA00004613"/>
    </source>
</evidence>
<dbReference type="Gene3D" id="2.40.10.10">
    <property type="entry name" value="Trypsin-like serine proteases"/>
    <property type="match status" value="1"/>
</dbReference>
<dbReference type="FunFam" id="2.40.10.10:FF:000038">
    <property type="entry name" value="Serine protease"/>
    <property type="match status" value="1"/>
</dbReference>
<dbReference type="Pfam" id="PF00089">
    <property type="entry name" value="Trypsin"/>
    <property type="match status" value="1"/>
</dbReference>
<feature type="compositionally biased region" description="Low complexity" evidence="6">
    <location>
        <begin position="861"/>
        <end position="873"/>
    </location>
</feature>
<dbReference type="PROSITE" id="PS50240">
    <property type="entry name" value="TRYPSIN_DOM"/>
    <property type="match status" value="1"/>
</dbReference>
<organism evidence="9">
    <name type="scientific">Thrips palmi</name>
    <name type="common">Melon thrips</name>
    <dbReference type="NCBI Taxonomy" id="161013"/>
    <lineage>
        <taxon>Eukaryota</taxon>
        <taxon>Metazoa</taxon>
        <taxon>Ecdysozoa</taxon>
        <taxon>Arthropoda</taxon>
        <taxon>Hexapoda</taxon>
        <taxon>Insecta</taxon>
        <taxon>Pterygota</taxon>
        <taxon>Neoptera</taxon>
        <taxon>Paraneoptera</taxon>
        <taxon>Thysanoptera</taxon>
        <taxon>Terebrantia</taxon>
        <taxon>Thripoidea</taxon>
        <taxon>Thripidae</taxon>
        <taxon>Thrips</taxon>
    </lineage>
</organism>
<dbReference type="InterPro" id="IPR009003">
    <property type="entry name" value="Peptidase_S1_PA"/>
</dbReference>
<dbReference type="PANTHER" id="PTHR24258:SF142">
    <property type="entry name" value="PEPTIDASE S1 DOMAIN-CONTAINING PROTEIN"/>
    <property type="match status" value="1"/>
</dbReference>
<dbReference type="PANTHER" id="PTHR24258">
    <property type="entry name" value="SERINE PROTEASE-RELATED"/>
    <property type="match status" value="1"/>
</dbReference>
<dbReference type="InterPro" id="IPR018114">
    <property type="entry name" value="TRYPSIN_HIS"/>
</dbReference>
<dbReference type="AlphaFoldDB" id="A0A6P9A003"/>
<sequence length="1131" mass="120362">AAEAQPGADGILEVAGPSAAATDLHADVIDDILRSGRQGRNLEGYDEVYADPNVRDALENGNETSARHYIKDRLCNLGLSSCDEDPARGAVEPQDLIYAQPVHIKPVGAPIAALPVRNPHAIRPYGPPRVPPPSFEANGPVDSPYAFESVHGAHGFNKKKSSYSVPEHVPASGVQAAGAQQHIHHHFHHADNTVASLAGASAGIGGVNSGASGLGVNGVAGARPVYEAGLGGYGSSYAPAASSYNPTTTGFTPGPAYPPNQAFYKKELNLKQPVANSLNGGGAYGNRYAGLPGYETGRAEGGLDCFCVPVEQCPAHEILRKEDGNGFIDPRNAPGSDILADDVVVTDENGTIVNAPVAESAVAQAGEKADDSKDEKQAEEKKDDEKKEEEKKERRKRQTNSGSDSGPQGTKGDAESDSRPAASGDDANHAASPRAINESDDEVSGVSATPCSAGPTNRGGADGGGARRGSVWRRHLRFKVRQRAVALAPSLSRHCGMPLDVGERRSDEGPFKVAPATPSLPARRHWRRPVRRSAATTSATSTPVGHALALQRLFGVNNFQGVNGVMQNAQVQPTFGLSFGLPNQGAAGLYPLAGHGPFPLGNPAVQGGGIDLGPIAVNPLVSVQVTKDQYGGKVVKPFVNLHVTPNPYLVTKFLHSLHDKHNKINHYHKHFYKINQRPYYYKPGFGHPPPFVHGPGYGPGYAPDYHGYRTDDILVGPGGPGGPGLLVGPGYPGNGPAPDYHPHDHHDHHGPLVGPDYHGPGPLVGPDYHGPEHPSHGPGPLVGPSYDGGYPNTYAPSYGGFGEPPVGPAPYRPPSGGYVSDADDQYAGIYRSNYNRSLSFPGDGSASDPPRPPLQSPVYRPQPQRAQCGRRQAQGINGRIKNPVYVDGDSEFGEYPWQVAILKKDPNESVYVCGGTLIDSVHIITAAHCVKSYAAQDLRVRLGEWDVNHDVEFYPHVERDVAALVVHPEFYAGTLYNDLAIIRLASAVDLTQSPHISPACLPDQYTEYAGSRCWTTGWGKDAFGDFGKYQNILKEVDVPVQSHQQCERQLQQTRLGYDFKLHQGFVCAGGEEGKDACKGDGGGPMVCERGGSWHVVGVVSWGVGCGQSGVPGVYVKVAHYLDWIRQVTNRY</sequence>
<feature type="region of interest" description="Disordered" evidence="6">
    <location>
        <begin position="355"/>
        <end position="469"/>
    </location>
</feature>
<dbReference type="GeneID" id="117650769"/>
<feature type="non-terminal residue" evidence="9">
    <location>
        <position position="1"/>
    </location>
</feature>
<reference evidence="9" key="1">
    <citation type="submission" date="2025-08" db="UniProtKB">
        <authorList>
            <consortium name="RefSeq"/>
        </authorList>
    </citation>
    <scope>IDENTIFICATION</scope>
    <source>
        <tissue evidence="9">Total insect</tissue>
    </source>
</reference>
<evidence type="ECO:0000259" key="7">
    <source>
        <dbReference type="PROSITE" id="PS50240"/>
    </source>
</evidence>
<evidence type="ECO:0000313" key="9">
    <source>
        <dbReference type="RefSeq" id="XP_034250261.1"/>
    </source>
</evidence>
<dbReference type="OrthoDB" id="5949700at2759"/>
<feature type="domain" description="Peptidase S1" evidence="7">
    <location>
        <begin position="885"/>
        <end position="1129"/>
    </location>
</feature>
<keyword evidence="3" id="KW-1015">Disulfide bond</keyword>
<evidence type="ECO:0000313" key="8">
    <source>
        <dbReference type="Proteomes" id="UP000515158"/>
    </source>
</evidence>
<dbReference type="SUPFAM" id="SSF50494">
    <property type="entry name" value="Trypsin-like serine proteases"/>
    <property type="match status" value="1"/>
</dbReference>
<dbReference type="PROSITE" id="PS00134">
    <property type="entry name" value="TRYPSIN_HIS"/>
    <property type="match status" value="1"/>
</dbReference>
<dbReference type="InterPro" id="IPR043504">
    <property type="entry name" value="Peptidase_S1_PA_chymotrypsin"/>
</dbReference>